<gene>
    <name evidence="2" type="ORF">GCM10010862_13950</name>
</gene>
<accession>A0ABQ5W362</accession>
<protein>
    <submittedName>
        <fullName evidence="2">Uncharacterized protein</fullName>
    </submittedName>
</protein>
<evidence type="ECO:0000313" key="3">
    <source>
        <dbReference type="Proteomes" id="UP001156691"/>
    </source>
</evidence>
<dbReference type="Proteomes" id="UP001156691">
    <property type="component" value="Unassembled WGS sequence"/>
</dbReference>
<evidence type="ECO:0000313" key="2">
    <source>
        <dbReference type="EMBL" id="GLQ54136.1"/>
    </source>
</evidence>
<organism evidence="2 3">
    <name type="scientific">Devosia nitrariae</name>
    <dbReference type="NCBI Taxonomy" id="2071872"/>
    <lineage>
        <taxon>Bacteria</taxon>
        <taxon>Pseudomonadati</taxon>
        <taxon>Pseudomonadota</taxon>
        <taxon>Alphaproteobacteria</taxon>
        <taxon>Hyphomicrobiales</taxon>
        <taxon>Devosiaceae</taxon>
        <taxon>Devosia</taxon>
    </lineage>
</organism>
<reference evidence="3" key="1">
    <citation type="journal article" date="2019" name="Int. J. Syst. Evol. Microbiol.">
        <title>The Global Catalogue of Microorganisms (GCM) 10K type strain sequencing project: providing services to taxonomists for standard genome sequencing and annotation.</title>
        <authorList>
            <consortium name="The Broad Institute Genomics Platform"/>
            <consortium name="The Broad Institute Genome Sequencing Center for Infectious Disease"/>
            <person name="Wu L."/>
            <person name="Ma J."/>
        </authorList>
    </citation>
    <scope>NUCLEOTIDE SEQUENCE [LARGE SCALE GENOMIC DNA]</scope>
    <source>
        <strain evidence="3">NBRC 112416</strain>
    </source>
</reference>
<name>A0ABQ5W362_9HYPH</name>
<evidence type="ECO:0000256" key="1">
    <source>
        <dbReference type="SAM" id="MobiDB-lite"/>
    </source>
</evidence>
<keyword evidence="3" id="KW-1185">Reference proteome</keyword>
<dbReference type="EMBL" id="BSNS01000007">
    <property type="protein sequence ID" value="GLQ54136.1"/>
    <property type="molecule type" value="Genomic_DNA"/>
</dbReference>
<sequence length="86" mass="8925">MVGGTDEADTGKAAEGVVAAYHLDAAAPDEAADLLAGRNPLEPLELARLHGNLGRLETGGDKESGASEMNEAPPAPILHQMLLRRL</sequence>
<feature type="region of interest" description="Disordered" evidence="1">
    <location>
        <begin position="55"/>
        <end position="76"/>
    </location>
</feature>
<comment type="caution">
    <text evidence="2">The sequence shown here is derived from an EMBL/GenBank/DDBJ whole genome shotgun (WGS) entry which is preliminary data.</text>
</comment>
<proteinExistence type="predicted"/>